<keyword evidence="3" id="KW-1185">Reference proteome</keyword>
<dbReference type="EMBL" id="BAAAHB010000039">
    <property type="protein sequence ID" value="GAA0471524.1"/>
    <property type="molecule type" value="Genomic_DNA"/>
</dbReference>
<feature type="chain" id="PRO_5045312620" description="Secreted protein" evidence="1">
    <location>
        <begin position="32"/>
        <end position="95"/>
    </location>
</feature>
<proteinExistence type="predicted"/>
<evidence type="ECO:0000256" key="1">
    <source>
        <dbReference type="SAM" id="SignalP"/>
    </source>
</evidence>
<name>A0ABP3K797_9ACTN</name>
<evidence type="ECO:0000313" key="2">
    <source>
        <dbReference type="EMBL" id="GAA0471524.1"/>
    </source>
</evidence>
<reference evidence="3" key="1">
    <citation type="journal article" date="2019" name="Int. J. Syst. Evol. Microbiol.">
        <title>The Global Catalogue of Microorganisms (GCM) 10K type strain sequencing project: providing services to taxonomists for standard genome sequencing and annotation.</title>
        <authorList>
            <consortium name="The Broad Institute Genomics Platform"/>
            <consortium name="The Broad Institute Genome Sequencing Center for Infectious Disease"/>
            <person name="Wu L."/>
            <person name="Ma J."/>
        </authorList>
    </citation>
    <scope>NUCLEOTIDE SEQUENCE [LARGE SCALE GENOMIC DNA]</scope>
    <source>
        <strain evidence="3">JCM 10649</strain>
    </source>
</reference>
<organism evidence="2 3">
    <name type="scientific">Streptomyces stramineus</name>
    <dbReference type="NCBI Taxonomy" id="173861"/>
    <lineage>
        <taxon>Bacteria</taxon>
        <taxon>Bacillati</taxon>
        <taxon>Actinomycetota</taxon>
        <taxon>Actinomycetes</taxon>
        <taxon>Kitasatosporales</taxon>
        <taxon>Streptomycetaceae</taxon>
        <taxon>Streptomyces</taxon>
    </lineage>
</organism>
<feature type="signal peptide" evidence="1">
    <location>
        <begin position="1"/>
        <end position="31"/>
    </location>
</feature>
<sequence length="95" mass="10396">MRCSTRRPRVPLAAVAAALALGFLPVGEAAAGDATPRAHGNSPMDDGNWKYIATHHSKRGCEDAGDDGKRAKRWAQYRCLPSGWFGVDPYDLWVR</sequence>
<evidence type="ECO:0008006" key="4">
    <source>
        <dbReference type="Google" id="ProtNLM"/>
    </source>
</evidence>
<keyword evidence="1" id="KW-0732">Signal</keyword>
<protein>
    <recommendedName>
        <fullName evidence="4">Secreted protein</fullName>
    </recommendedName>
</protein>
<gene>
    <name evidence="2" type="ORF">GCM10009544_36990</name>
</gene>
<evidence type="ECO:0000313" key="3">
    <source>
        <dbReference type="Proteomes" id="UP001499895"/>
    </source>
</evidence>
<dbReference type="RefSeq" id="WP_344091956.1">
    <property type="nucleotide sequence ID" value="NZ_BAAAHB010000039.1"/>
</dbReference>
<dbReference type="Proteomes" id="UP001499895">
    <property type="component" value="Unassembled WGS sequence"/>
</dbReference>
<accession>A0ABP3K797</accession>
<comment type="caution">
    <text evidence="2">The sequence shown here is derived from an EMBL/GenBank/DDBJ whole genome shotgun (WGS) entry which is preliminary data.</text>
</comment>